<reference evidence="7" key="1">
    <citation type="submission" date="2025-08" db="UniProtKB">
        <authorList>
            <consortium name="RefSeq"/>
        </authorList>
    </citation>
    <scope>IDENTIFICATION</scope>
</reference>
<dbReference type="SMART" id="SM00409">
    <property type="entry name" value="IG"/>
    <property type="match status" value="1"/>
</dbReference>
<gene>
    <name evidence="7" type="primary">CD300LB</name>
</gene>
<dbReference type="RefSeq" id="XP_008579895.1">
    <property type="nucleotide sequence ID" value="XM_008581673.1"/>
</dbReference>
<name>A0ABM0RH04_GALVR</name>
<dbReference type="Pfam" id="PF07686">
    <property type="entry name" value="V-set"/>
    <property type="match status" value="1"/>
</dbReference>
<evidence type="ECO:0000256" key="1">
    <source>
        <dbReference type="ARBA" id="ARBA00004370"/>
    </source>
</evidence>
<organism evidence="6 7">
    <name type="scientific">Galeopterus variegatus</name>
    <name type="common">Malayan flying lemur</name>
    <name type="synonym">Cynocephalus variegatus</name>
    <dbReference type="NCBI Taxonomy" id="482537"/>
    <lineage>
        <taxon>Eukaryota</taxon>
        <taxon>Metazoa</taxon>
        <taxon>Chordata</taxon>
        <taxon>Craniata</taxon>
        <taxon>Vertebrata</taxon>
        <taxon>Euteleostomi</taxon>
        <taxon>Mammalia</taxon>
        <taxon>Eutheria</taxon>
        <taxon>Euarchontoglires</taxon>
        <taxon>Dermoptera</taxon>
        <taxon>Cynocephalidae</taxon>
        <taxon>Galeopterus</taxon>
    </lineage>
</organism>
<evidence type="ECO:0000259" key="5">
    <source>
        <dbReference type="PROSITE" id="PS50835"/>
    </source>
</evidence>
<dbReference type="GeneID" id="103597816"/>
<evidence type="ECO:0000313" key="7">
    <source>
        <dbReference type="RefSeq" id="XP_008579895.1"/>
    </source>
</evidence>
<evidence type="ECO:0000256" key="4">
    <source>
        <dbReference type="SAM" id="Phobius"/>
    </source>
</evidence>
<dbReference type="InterPro" id="IPR036179">
    <property type="entry name" value="Ig-like_dom_sf"/>
</dbReference>
<dbReference type="PANTHER" id="PTHR11860:SF103">
    <property type="entry name" value="CMRF35-LIKE MOLECULE 7"/>
    <property type="match status" value="1"/>
</dbReference>
<sequence>MLADKCWSWASSPSSASSDITLTSAVGGGVCILRFCFPGCFSIQGPKSVRAREQGSVTVQCHYNPGWETYKKWWCRGKIWRFCNILIQTRGSEQEEKSDRVSIRDNHRDHSFSVTMKGLRRDDTDIYWCGIERTGTDCGTQVKVTVDPGKSFLIYAVALVTGTEKGPDHCVSSHRTHYMLLVFVKVPILLIMAGAVLWLKGSQKVSEEQYQQPSHTNLSSELLTKDIAP</sequence>
<feature type="transmembrane region" description="Helical" evidence="4">
    <location>
        <begin position="178"/>
        <end position="199"/>
    </location>
</feature>
<dbReference type="InterPro" id="IPR007110">
    <property type="entry name" value="Ig-like_dom"/>
</dbReference>
<dbReference type="InterPro" id="IPR050671">
    <property type="entry name" value="CD300_family_receptors"/>
</dbReference>
<keyword evidence="4" id="KW-1133">Transmembrane helix</keyword>
<accession>A0ABM0RH04</accession>
<dbReference type="Gene3D" id="2.60.40.10">
    <property type="entry name" value="Immunoglobulins"/>
    <property type="match status" value="1"/>
</dbReference>
<keyword evidence="3 4" id="KW-0472">Membrane</keyword>
<keyword evidence="2 4" id="KW-0812">Transmembrane</keyword>
<dbReference type="PROSITE" id="PS50835">
    <property type="entry name" value="IG_LIKE"/>
    <property type="match status" value="1"/>
</dbReference>
<dbReference type="Proteomes" id="UP000694923">
    <property type="component" value="Unplaced"/>
</dbReference>
<evidence type="ECO:0000256" key="2">
    <source>
        <dbReference type="ARBA" id="ARBA00022692"/>
    </source>
</evidence>
<dbReference type="CDD" id="cd05716">
    <property type="entry name" value="IgV_pIgR_like"/>
    <property type="match status" value="1"/>
</dbReference>
<dbReference type="InterPro" id="IPR013106">
    <property type="entry name" value="Ig_V-set"/>
</dbReference>
<dbReference type="InterPro" id="IPR013783">
    <property type="entry name" value="Ig-like_fold"/>
</dbReference>
<dbReference type="InterPro" id="IPR003599">
    <property type="entry name" value="Ig_sub"/>
</dbReference>
<dbReference type="SUPFAM" id="SSF48726">
    <property type="entry name" value="Immunoglobulin"/>
    <property type="match status" value="1"/>
</dbReference>
<evidence type="ECO:0000313" key="6">
    <source>
        <dbReference type="Proteomes" id="UP000694923"/>
    </source>
</evidence>
<protein>
    <submittedName>
        <fullName evidence="7">CMRF35-like molecule 7</fullName>
    </submittedName>
</protein>
<comment type="subcellular location">
    <subcellularLocation>
        <location evidence="1">Membrane</location>
    </subcellularLocation>
</comment>
<proteinExistence type="predicted"/>
<evidence type="ECO:0000256" key="3">
    <source>
        <dbReference type="ARBA" id="ARBA00023136"/>
    </source>
</evidence>
<keyword evidence="6" id="KW-1185">Reference proteome</keyword>
<feature type="domain" description="Ig-like" evidence="5">
    <location>
        <begin position="38"/>
        <end position="145"/>
    </location>
</feature>
<dbReference type="PANTHER" id="PTHR11860">
    <property type="entry name" value="POLYMERIC-IMMUNOGLOBULIN RECEPTOR"/>
    <property type="match status" value="1"/>
</dbReference>